<dbReference type="SUPFAM" id="SSF53335">
    <property type="entry name" value="S-adenosyl-L-methionine-dependent methyltransferases"/>
    <property type="match status" value="1"/>
</dbReference>
<proteinExistence type="predicted"/>
<organism evidence="2 3">
    <name type="scientific">Agrobacterium rosae</name>
    <dbReference type="NCBI Taxonomy" id="1972867"/>
    <lineage>
        <taxon>Bacteria</taxon>
        <taxon>Pseudomonadati</taxon>
        <taxon>Pseudomonadota</taxon>
        <taxon>Alphaproteobacteria</taxon>
        <taxon>Hyphomicrobiales</taxon>
        <taxon>Rhizobiaceae</taxon>
        <taxon>Rhizobium/Agrobacterium group</taxon>
        <taxon>Agrobacterium</taxon>
    </lineage>
</organism>
<dbReference type="Pfam" id="PF13847">
    <property type="entry name" value="Methyltransf_31"/>
    <property type="match status" value="1"/>
</dbReference>
<evidence type="ECO:0000313" key="3">
    <source>
        <dbReference type="Proteomes" id="UP000187891"/>
    </source>
</evidence>
<dbReference type="GO" id="GO:0032259">
    <property type="term" value="P:methylation"/>
    <property type="evidence" value="ECO:0007669"/>
    <property type="project" value="UniProtKB-KW"/>
</dbReference>
<evidence type="ECO:0000259" key="1">
    <source>
        <dbReference type="Pfam" id="PF13847"/>
    </source>
</evidence>
<keyword evidence="2" id="KW-0489">Methyltransferase</keyword>
<name>A0A1R3U0C1_9HYPH</name>
<keyword evidence="2" id="KW-0808">Transferase</keyword>
<dbReference type="InterPro" id="IPR025714">
    <property type="entry name" value="Methyltranfer_dom"/>
</dbReference>
<dbReference type="CDD" id="cd02440">
    <property type="entry name" value="AdoMet_MTases"/>
    <property type="match status" value="1"/>
</dbReference>
<evidence type="ECO:0000313" key="2">
    <source>
        <dbReference type="EMBL" id="SCX34096.1"/>
    </source>
</evidence>
<dbReference type="STRING" id="1907666.DSM25559_4376"/>
<feature type="domain" description="Methyltransferase" evidence="1">
    <location>
        <begin position="28"/>
        <end position="125"/>
    </location>
</feature>
<dbReference type="EMBL" id="FMUE01000014">
    <property type="protein sequence ID" value="SCX34096.1"/>
    <property type="molecule type" value="Genomic_DNA"/>
</dbReference>
<dbReference type="AlphaFoldDB" id="A0A1R3U0C1"/>
<accession>A0A1R3U0C1</accession>
<dbReference type="Gene3D" id="3.40.50.150">
    <property type="entry name" value="Vaccinia Virus protein VP39"/>
    <property type="match status" value="1"/>
</dbReference>
<gene>
    <name evidence="2" type="ORF">DSM25559_4376</name>
</gene>
<reference evidence="3" key="1">
    <citation type="submission" date="2016-10" db="EMBL/GenBank/DDBJ databases">
        <authorList>
            <person name="Wibberg D."/>
        </authorList>
    </citation>
    <scope>NUCLEOTIDE SEQUENCE [LARGE SCALE GENOMIC DNA]</scope>
</reference>
<dbReference type="InterPro" id="IPR029063">
    <property type="entry name" value="SAM-dependent_MTases_sf"/>
</dbReference>
<protein>
    <submittedName>
        <fullName evidence="2">tRNA mo(5)U34 methyltransferase</fullName>
    </submittedName>
</protein>
<sequence length="471" mass="52517">MPYQSITTSADSDSAGKLAALRMPEIEGKKFLDLGCNEGFFCGASLVGGAVKAVGVDTGDEFIQDARGHFPGAEFHLQSWDDFLPANDEKFDVILFASAIHYSPDQVNSLDLALHALTEDGTLLLECGIGDPDKAEGIYVRQVRYDGIERLYFTMDSLRNVLKERGYYIFQTFPSVAQGGDAFPRWVFHIRKTKSVILYNFDMPNSGKTYISNFFKAEVAYLSIDQLAHRLMNETPFSLISVGEANVDFFWRTVDALSMTKLAVERICAMISETNAEAAYVEGWLPQSIKQGVLDWLQDTGRPSFNVSLTHGTLVPKTVTPVTCSLRSSGVWFRKELERSHVDHVTAFTTGDVVEFAVTGWYDSRVPATNKFLMFHNGYEIPGQLLIEPHRTDLGGAGRPFLATFKAPADSLDRISLRDYPQFAIEGDNRALYFLDSNRFGELFTRLEMPSSGTPQGFGIWNNNIPTVFTT</sequence>
<dbReference type="Proteomes" id="UP000187891">
    <property type="component" value="Unassembled WGS sequence"/>
</dbReference>
<dbReference type="GO" id="GO:0008168">
    <property type="term" value="F:methyltransferase activity"/>
    <property type="evidence" value="ECO:0007669"/>
    <property type="project" value="UniProtKB-KW"/>
</dbReference>